<evidence type="ECO:0000313" key="11">
    <source>
        <dbReference type="EMBL" id="CAH3143337.1"/>
    </source>
</evidence>
<keyword evidence="5 9" id="KW-0472">Membrane</keyword>
<dbReference type="InterPro" id="IPR002455">
    <property type="entry name" value="GPCR3_GABA-B"/>
</dbReference>
<dbReference type="Gene3D" id="3.40.50.2300">
    <property type="match status" value="3"/>
</dbReference>
<feature type="non-terminal residue" evidence="11">
    <location>
        <position position="625"/>
    </location>
</feature>
<dbReference type="PANTHER" id="PTHR10519">
    <property type="entry name" value="GABA-B RECEPTOR"/>
    <property type="match status" value="1"/>
</dbReference>
<evidence type="ECO:0000256" key="9">
    <source>
        <dbReference type="SAM" id="Phobius"/>
    </source>
</evidence>
<name>A0ABN8PJR0_9CNID</name>
<evidence type="ECO:0000256" key="3">
    <source>
        <dbReference type="ARBA" id="ARBA00022989"/>
    </source>
</evidence>
<dbReference type="PRINTS" id="PR01177">
    <property type="entry name" value="GABAB1RECPTR"/>
</dbReference>
<feature type="domain" description="Receptor ligand binding region" evidence="10">
    <location>
        <begin position="239"/>
        <end position="560"/>
    </location>
</feature>
<keyword evidence="6" id="KW-0675">Receptor</keyword>
<dbReference type="InterPro" id="IPR028082">
    <property type="entry name" value="Peripla_BP_I"/>
</dbReference>
<keyword evidence="2 9" id="KW-0812">Transmembrane</keyword>
<keyword evidence="8" id="KW-0807">Transducer</keyword>
<evidence type="ECO:0000256" key="5">
    <source>
        <dbReference type="ARBA" id="ARBA00023136"/>
    </source>
</evidence>
<keyword evidence="7" id="KW-0325">Glycoprotein</keyword>
<proteinExistence type="predicted"/>
<keyword evidence="12" id="KW-1185">Reference proteome</keyword>
<evidence type="ECO:0000256" key="2">
    <source>
        <dbReference type="ARBA" id="ARBA00022692"/>
    </source>
</evidence>
<sequence>MTITDNFSSRIDLVIGGFFGVNITDGGWSTATAIPALEMALDHVNSDPNVLTNYKLKYVWRDSKVRKMPYKIERDKFNDLAQIMHFWNIARIFQKTGYSSSLPGYLPDCHTKIKAVKFGRRLFTSLIKREIRHFYFSFHFVYWFIQIFTILFFPCPQTAKASLGGQCMQFKILARKIFLVVARAVTARNVQKKWKYCHRKQPVENRYHYSKKATYRTPFKIIYMHSNLRHGVKTLLLDFEEVCESGVAIRAMLDLINTPPHKIVFLGPGCSIATKPIAEAASYWQAVQIGYSASSPSLSNKEKYPLYFRTSTSEIIENPARVALLKHFKWKRVALIVQQADIFELTVDDFIPMLRESNITVIATETFQNDPSSSVKYLLKKRDARIIIGLMYDGMYRKAMCTAYREQLYGSRYVWIIVGWYQDDWWTVKDVECEGKQLKEAATNVIETRPILLSTSQKSIRITFQTPRQLNSEYETRLGRLNISHHYSAFIYDAAWSIALMLNKSIPLLREKNKTLEGMDYGDADGAQMMRDILFRTDFWGMSGRVSFDEDGNRQSIVQITQNKRGMKHVVAQFDVRYRTLTLYNESFVWEGGRVPADGVTIIQKLWNNFLLVLFDFELYLPNKQ</sequence>
<evidence type="ECO:0000256" key="7">
    <source>
        <dbReference type="ARBA" id="ARBA00023180"/>
    </source>
</evidence>
<evidence type="ECO:0000256" key="1">
    <source>
        <dbReference type="ARBA" id="ARBA00004370"/>
    </source>
</evidence>
<dbReference type="CDD" id="cd06366">
    <property type="entry name" value="PBP1_GABAb_receptor"/>
    <property type="match status" value="1"/>
</dbReference>
<feature type="transmembrane region" description="Helical" evidence="9">
    <location>
        <begin position="134"/>
        <end position="153"/>
    </location>
</feature>
<keyword evidence="4" id="KW-0297">G-protein coupled receptor</keyword>
<evidence type="ECO:0000256" key="8">
    <source>
        <dbReference type="ARBA" id="ARBA00023224"/>
    </source>
</evidence>
<evidence type="ECO:0000256" key="6">
    <source>
        <dbReference type="ARBA" id="ARBA00023170"/>
    </source>
</evidence>
<dbReference type="Proteomes" id="UP001159427">
    <property type="component" value="Unassembled WGS sequence"/>
</dbReference>
<gene>
    <name evidence="11" type="ORF">PEVE_00042802</name>
</gene>
<evidence type="ECO:0000313" key="12">
    <source>
        <dbReference type="Proteomes" id="UP001159427"/>
    </source>
</evidence>
<comment type="caution">
    <text evidence="11">The sequence shown here is derived from an EMBL/GenBank/DDBJ whole genome shotgun (WGS) entry which is preliminary data.</text>
</comment>
<comment type="subcellular location">
    <subcellularLocation>
        <location evidence="1">Membrane</location>
    </subcellularLocation>
</comment>
<dbReference type="InterPro" id="IPR001828">
    <property type="entry name" value="ANF_lig-bd_rcpt"/>
</dbReference>
<evidence type="ECO:0000259" key="10">
    <source>
        <dbReference type="Pfam" id="PF01094"/>
    </source>
</evidence>
<dbReference type="EMBL" id="CALNXI010000851">
    <property type="protein sequence ID" value="CAH3143337.1"/>
    <property type="molecule type" value="Genomic_DNA"/>
</dbReference>
<dbReference type="SUPFAM" id="SSF53822">
    <property type="entry name" value="Periplasmic binding protein-like I"/>
    <property type="match status" value="2"/>
</dbReference>
<accession>A0ABN8PJR0</accession>
<protein>
    <recommendedName>
        <fullName evidence="10">Receptor ligand binding region domain-containing protein</fullName>
    </recommendedName>
</protein>
<dbReference type="Pfam" id="PF01094">
    <property type="entry name" value="ANF_receptor"/>
    <property type="match status" value="1"/>
</dbReference>
<organism evidence="11 12">
    <name type="scientific">Porites evermanni</name>
    <dbReference type="NCBI Taxonomy" id="104178"/>
    <lineage>
        <taxon>Eukaryota</taxon>
        <taxon>Metazoa</taxon>
        <taxon>Cnidaria</taxon>
        <taxon>Anthozoa</taxon>
        <taxon>Hexacorallia</taxon>
        <taxon>Scleractinia</taxon>
        <taxon>Fungiina</taxon>
        <taxon>Poritidae</taxon>
        <taxon>Porites</taxon>
    </lineage>
</organism>
<dbReference type="PANTHER" id="PTHR10519:SF20">
    <property type="entry name" value="G-PROTEIN COUPLED RECEPTOR 156-RELATED"/>
    <property type="match status" value="1"/>
</dbReference>
<reference evidence="11 12" key="1">
    <citation type="submission" date="2022-05" db="EMBL/GenBank/DDBJ databases">
        <authorList>
            <consortium name="Genoscope - CEA"/>
            <person name="William W."/>
        </authorList>
    </citation>
    <scope>NUCLEOTIDE SEQUENCE [LARGE SCALE GENOMIC DNA]</scope>
</reference>
<evidence type="ECO:0000256" key="4">
    <source>
        <dbReference type="ARBA" id="ARBA00023040"/>
    </source>
</evidence>
<keyword evidence="3 9" id="KW-1133">Transmembrane helix</keyword>